<feature type="compositionally biased region" description="Polar residues" evidence="4">
    <location>
        <begin position="17"/>
        <end position="26"/>
    </location>
</feature>
<evidence type="ECO:0000256" key="1">
    <source>
        <dbReference type="ARBA" id="ARBA00022707"/>
    </source>
</evidence>
<comment type="caution">
    <text evidence="5">The sequence shown here is derived from an EMBL/GenBank/DDBJ whole genome shotgun (WGS) entry which is preliminary data.</text>
</comment>
<dbReference type="Proteomes" id="UP001447188">
    <property type="component" value="Unassembled WGS sequence"/>
</dbReference>
<dbReference type="InterPro" id="IPR031632">
    <property type="entry name" value="SVIP"/>
</dbReference>
<keyword evidence="2" id="KW-0564">Palmitate</keyword>
<name>A0ABR3GCE6_9PEZI</name>
<evidence type="ECO:0000256" key="2">
    <source>
        <dbReference type="ARBA" id="ARBA00023139"/>
    </source>
</evidence>
<feature type="compositionally biased region" description="Polar residues" evidence="4">
    <location>
        <begin position="112"/>
        <end position="122"/>
    </location>
</feature>
<gene>
    <name evidence="5" type="ORF">Q9L58_007509</name>
</gene>
<dbReference type="EMBL" id="JBBBZM010000120">
    <property type="protein sequence ID" value="KAL0633619.1"/>
    <property type="molecule type" value="Genomic_DNA"/>
</dbReference>
<proteinExistence type="predicted"/>
<dbReference type="Pfam" id="PF15811">
    <property type="entry name" value="SVIP"/>
    <property type="match status" value="1"/>
</dbReference>
<accession>A0ABR3GCE6</accession>
<keyword evidence="3" id="KW-0449">Lipoprotein</keyword>
<reference evidence="5 6" key="1">
    <citation type="submission" date="2024-02" db="EMBL/GenBank/DDBJ databases">
        <title>Discinaceae phylogenomics.</title>
        <authorList>
            <person name="Dirks A.C."/>
            <person name="James T.Y."/>
        </authorList>
    </citation>
    <scope>NUCLEOTIDE SEQUENCE [LARGE SCALE GENOMIC DNA]</scope>
    <source>
        <strain evidence="5 6">ACD0624</strain>
    </source>
</reference>
<feature type="region of interest" description="Disordered" evidence="4">
    <location>
        <begin position="1"/>
        <end position="122"/>
    </location>
</feature>
<sequence>MGSLCGKESPSSERVPGSTSASSRTSLLPGFISKKPKVGGPGRTLGGSSAGGYHGIEGTDGEESGRADARAAAALAAERRNATTQKSGKLAAQLEQQKRKTQNEHIQDRAKSSGQQEQLVWD</sequence>
<protein>
    <submittedName>
        <fullName evidence="5">Uncharacterized protein</fullName>
    </submittedName>
</protein>
<keyword evidence="1" id="KW-0519">Myristate</keyword>
<evidence type="ECO:0000256" key="3">
    <source>
        <dbReference type="ARBA" id="ARBA00023288"/>
    </source>
</evidence>
<evidence type="ECO:0000256" key="4">
    <source>
        <dbReference type="SAM" id="MobiDB-lite"/>
    </source>
</evidence>
<keyword evidence="6" id="KW-1185">Reference proteome</keyword>
<evidence type="ECO:0000313" key="5">
    <source>
        <dbReference type="EMBL" id="KAL0633619.1"/>
    </source>
</evidence>
<feature type="compositionally biased region" description="Basic and acidic residues" evidence="4">
    <location>
        <begin position="96"/>
        <end position="111"/>
    </location>
</feature>
<feature type="compositionally biased region" description="Gly residues" evidence="4">
    <location>
        <begin position="39"/>
        <end position="55"/>
    </location>
</feature>
<evidence type="ECO:0000313" key="6">
    <source>
        <dbReference type="Proteomes" id="UP001447188"/>
    </source>
</evidence>
<organism evidence="5 6">
    <name type="scientific">Discina gigas</name>
    <dbReference type="NCBI Taxonomy" id="1032678"/>
    <lineage>
        <taxon>Eukaryota</taxon>
        <taxon>Fungi</taxon>
        <taxon>Dikarya</taxon>
        <taxon>Ascomycota</taxon>
        <taxon>Pezizomycotina</taxon>
        <taxon>Pezizomycetes</taxon>
        <taxon>Pezizales</taxon>
        <taxon>Discinaceae</taxon>
        <taxon>Discina</taxon>
    </lineage>
</organism>